<proteinExistence type="predicted"/>
<protein>
    <submittedName>
        <fullName evidence="13">Type VII secretion protein EccCa</fullName>
    </submittedName>
</protein>
<dbReference type="InterPro" id="IPR002543">
    <property type="entry name" value="FtsK_dom"/>
</dbReference>
<evidence type="ECO:0000256" key="1">
    <source>
        <dbReference type="ARBA" id="ARBA00004651"/>
    </source>
</evidence>
<keyword evidence="5 9" id="KW-0547">Nucleotide-binding</keyword>
<keyword evidence="4" id="KW-0677">Repeat</keyword>
<feature type="compositionally biased region" description="Acidic residues" evidence="10">
    <location>
        <begin position="756"/>
        <end position="769"/>
    </location>
</feature>
<feature type="transmembrane region" description="Helical" evidence="11">
    <location>
        <begin position="49"/>
        <end position="70"/>
    </location>
</feature>
<keyword evidence="14" id="KW-1185">Reference proteome</keyword>
<dbReference type="PROSITE" id="PS50901">
    <property type="entry name" value="FTSK"/>
    <property type="match status" value="3"/>
</dbReference>
<feature type="region of interest" description="Disordered" evidence="10">
    <location>
        <begin position="752"/>
        <end position="771"/>
    </location>
</feature>
<evidence type="ECO:0000256" key="5">
    <source>
        <dbReference type="ARBA" id="ARBA00022741"/>
    </source>
</evidence>
<dbReference type="EMBL" id="WTFF01000275">
    <property type="protein sequence ID" value="MBW5485632.1"/>
    <property type="molecule type" value="Genomic_DNA"/>
</dbReference>
<dbReference type="SUPFAM" id="SSF52540">
    <property type="entry name" value="P-loop containing nucleoside triphosphate hydrolases"/>
    <property type="match status" value="3"/>
</dbReference>
<dbReference type="InterPro" id="IPR003593">
    <property type="entry name" value="AAA+_ATPase"/>
</dbReference>
<dbReference type="InterPro" id="IPR023836">
    <property type="entry name" value="EccCa-like_Actinobacteria"/>
</dbReference>
<comment type="subcellular location">
    <subcellularLocation>
        <location evidence="1">Cell membrane</location>
        <topology evidence="1">Multi-pass membrane protein</topology>
    </subcellularLocation>
</comment>
<evidence type="ECO:0000256" key="9">
    <source>
        <dbReference type="PROSITE-ProRule" id="PRU00289"/>
    </source>
</evidence>
<evidence type="ECO:0000256" key="10">
    <source>
        <dbReference type="SAM" id="MobiDB-lite"/>
    </source>
</evidence>
<evidence type="ECO:0000313" key="14">
    <source>
        <dbReference type="Proteomes" id="UP000812013"/>
    </source>
</evidence>
<evidence type="ECO:0000256" key="11">
    <source>
        <dbReference type="SAM" id="Phobius"/>
    </source>
</evidence>
<evidence type="ECO:0000256" key="6">
    <source>
        <dbReference type="ARBA" id="ARBA00022840"/>
    </source>
</evidence>
<evidence type="ECO:0000313" key="13">
    <source>
        <dbReference type="EMBL" id="MBW5485632.1"/>
    </source>
</evidence>
<comment type="caution">
    <text evidence="13">The sequence shown here is derived from an EMBL/GenBank/DDBJ whole genome shotgun (WGS) entry which is preliminary data.</text>
</comment>
<feature type="transmembrane region" description="Helical" evidence="11">
    <location>
        <begin position="20"/>
        <end position="42"/>
    </location>
</feature>
<sequence>MPDGEIQLQEPPVLPEKQNGIGNIITMVPMALSSLSMVFIFLRPGGGLMTYIAMGTMAVSAIGMVVTQIIRGNADRKQELTGERRDYLRYLTQMRRQVRKEIRRQQEALAWRNPDPAELASLVRTSRLWERRSSHPDFSDVRIALGAQRLAVRLAPLATKPVEDLEPLSAHALRRFIHAYASVAGQPVAIHLRGFAHLLVRAESPDSGSPDPAAGEDGTSAAGTAAAAGSAAAAAPLEEQPRALVRAVLAQLATFHAPDELRIAVVAPPGRRAHWEWTKWLPHALHPSETDGAGPLRLVAGTIGELEQLLGDEFGARPPYEPDAVPSRDEPYTVVVLDGAAFTAPHRAALGGYRNATVIDIGSALEWKHSRVTLRLRITGAADGSDSTLEMVAADRNRKDEITPLGRPDGLPLPAATRLAASMAPYRLGDSVDAGEPLATDFDLTALLGIHDLYRFDVGQQWALRNQSSKLRVPLGLGPDGSTVDLDIKESAQGGMGPHGMLIGATGSGKSELLRTLVLALALTHSSEILNFVLVDFKGGATFLGLDRLPHTSAVITNLADEADLVDRMRDALHGEMVRRQELLRAAGNYSSLLEYETARAAGTPLDPLPTLFVVVDEFSELLSAHRDFMDLFVMIGRLGRSLGVHLLLASQRLDEGRVHQLESHLSYRIGLRTFSAMESRGVLGVPDAHQLPSQPGNGYLRSDISTLTRFKAAYVSGAYKQKLRPSARRAVIEGQVVAFGTEYVAPRTLPAVPDETQEQEPQEQEPQAEETRSLLDIAAERLLDAGPPAYRVWLPPLDVPPTLDELLPPIGPDPEYGFTVEGEPRGSLKVPVGVIDRPFQQVRDLLVADLGGAGGHIGVAGAPQSGKSTLIRTLMAGLALTHTPAEVQFYCLDFGGGTLSGLRGLPHVGGITGRHDPDRVTRTVAEVNSVITRREKYFAELGIDSVAAFRRKKAAGELPDDPHGDVFLVVDGWNTLRQEFMDLVPLLTLISQRGLNYGVHLLIGTTRWGEITGALRDQLQTRYELRLGDSVDSVINMRAAGKVPKIPGRGLTEDQMHFLCALPRMDGIGTAHDLGEAVADLVDVVADHWTGPRAPEVRMLPLVLDPAELPEPHGSLRIPLGLEEHDVQPLWHDFSQDPHLIVVGDSESGKTNMLKHIAAQIMRAYTPDQGRIMLVDFRREMYGTVPEEYRLGYAVSADPLRQMVTGAANALANRVPSADITPDRLRARDWWSGPELFVIVDDYDLVGGSMSAHPFAAVLDHLAQGAEIGLHVIVARSANGAGRGLSDQLLRKLQDVNTPAVLLSCPPSEGYLFGSTKPKVLPAGRALHITRRRTVQLQTPLLDPDGQNPQNGTQG</sequence>
<evidence type="ECO:0000256" key="4">
    <source>
        <dbReference type="ARBA" id="ARBA00022737"/>
    </source>
</evidence>
<accession>A0ABS6ZD02</accession>
<dbReference type="InterPro" id="IPR023837">
    <property type="entry name" value="EccCb-like_Actinobacteria"/>
</dbReference>
<feature type="domain" description="FtsK" evidence="12">
    <location>
        <begin position="1128"/>
        <end position="1312"/>
    </location>
</feature>
<keyword evidence="3 11" id="KW-0812">Transmembrane</keyword>
<reference evidence="13 14" key="1">
    <citation type="submission" date="2019-12" db="EMBL/GenBank/DDBJ databases">
        <title>Genome sequence of Streptomyces bambusae.</title>
        <authorList>
            <person name="Bansal K."/>
            <person name="Choksket S."/>
            <person name="Korpole S."/>
            <person name="Patil P.B."/>
        </authorList>
    </citation>
    <scope>NUCLEOTIDE SEQUENCE [LARGE SCALE GENOMIC DNA]</scope>
    <source>
        <strain evidence="13 14">SK60</strain>
    </source>
</reference>
<dbReference type="InterPro" id="IPR027417">
    <property type="entry name" value="P-loop_NTPase"/>
</dbReference>
<keyword evidence="7 11" id="KW-1133">Transmembrane helix</keyword>
<dbReference type="NCBIfam" id="TIGR03924">
    <property type="entry name" value="T7SS_EccC_a"/>
    <property type="match status" value="1"/>
</dbReference>
<dbReference type="NCBIfam" id="TIGR03925">
    <property type="entry name" value="T7SS_EccC_b"/>
    <property type="match status" value="1"/>
</dbReference>
<feature type="compositionally biased region" description="Low complexity" evidence="10">
    <location>
        <begin position="213"/>
        <end position="225"/>
    </location>
</feature>
<dbReference type="PANTHER" id="PTHR22683">
    <property type="entry name" value="SPORULATION PROTEIN RELATED"/>
    <property type="match status" value="1"/>
</dbReference>
<feature type="binding site" evidence="9">
    <location>
        <begin position="504"/>
        <end position="511"/>
    </location>
    <ligand>
        <name>ATP</name>
        <dbReference type="ChEBI" id="CHEBI:30616"/>
    </ligand>
</feature>
<keyword evidence="2" id="KW-1003">Cell membrane</keyword>
<dbReference type="RefSeq" id="WP_219670523.1">
    <property type="nucleotide sequence ID" value="NZ_WTFF01000275.1"/>
</dbReference>
<dbReference type="Gene3D" id="3.40.50.300">
    <property type="entry name" value="P-loop containing nucleotide triphosphate hydrolases"/>
    <property type="match status" value="4"/>
</dbReference>
<keyword evidence="6 9" id="KW-0067">ATP-binding</keyword>
<feature type="binding site" evidence="9">
    <location>
        <begin position="1145"/>
        <end position="1152"/>
    </location>
    <ligand>
        <name>ATP</name>
        <dbReference type="ChEBI" id="CHEBI:30616"/>
    </ligand>
</feature>
<dbReference type="PANTHER" id="PTHR22683:SF1">
    <property type="entry name" value="TYPE VII SECRETION SYSTEM PROTEIN ESSC"/>
    <property type="match status" value="1"/>
</dbReference>
<feature type="domain" description="FtsK" evidence="12">
    <location>
        <begin position="843"/>
        <end position="1035"/>
    </location>
</feature>
<evidence type="ECO:0000256" key="2">
    <source>
        <dbReference type="ARBA" id="ARBA00022475"/>
    </source>
</evidence>
<evidence type="ECO:0000256" key="3">
    <source>
        <dbReference type="ARBA" id="ARBA00022692"/>
    </source>
</evidence>
<dbReference type="Pfam" id="PF01580">
    <property type="entry name" value="FtsK_SpoIIIE"/>
    <property type="match status" value="3"/>
</dbReference>
<name>A0ABS6ZD02_9ACTN</name>
<evidence type="ECO:0000259" key="12">
    <source>
        <dbReference type="PROSITE" id="PS50901"/>
    </source>
</evidence>
<gene>
    <name evidence="13" type="primary">eccCa</name>
    <name evidence="13" type="ORF">GPJ59_28110</name>
</gene>
<dbReference type="SMART" id="SM00382">
    <property type="entry name" value="AAA"/>
    <property type="match status" value="3"/>
</dbReference>
<evidence type="ECO:0000256" key="8">
    <source>
        <dbReference type="ARBA" id="ARBA00023136"/>
    </source>
</evidence>
<dbReference type="Proteomes" id="UP000812013">
    <property type="component" value="Unassembled WGS sequence"/>
</dbReference>
<keyword evidence="8 11" id="KW-0472">Membrane</keyword>
<organism evidence="13 14">
    <name type="scientific">Streptomyces bambusae</name>
    <dbReference type="NCBI Taxonomy" id="1550616"/>
    <lineage>
        <taxon>Bacteria</taxon>
        <taxon>Bacillati</taxon>
        <taxon>Actinomycetota</taxon>
        <taxon>Actinomycetes</taxon>
        <taxon>Kitasatosporales</taxon>
        <taxon>Streptomycetaceae</taxon>
        <taxon>Streptomyces</taxon>
    </lineage>
</organism>
<feature type="region of interest" description="Disordered" evidence="10">
    <location>
        <begin position="203"/>
        <end position="225"/>
    </location>
</feature>
<evidence type="ECO:0000256" key="7">
    <source>
        <dbReference type="ARBA" id="ARBA00022989"/>
    </source>
</evidence>
<feature type="binding site" evidence="9">
    <location>
        <begin position="862"/>
        <end position="869"/>
    </location>
    <ligand>
        <name>ATP</name>
        <dbReference type="ChEBI" id="CHEBI:30616"/>
    </ligand>
</feature>
<dbReference type="InterPro" id="IPR050206">
    <property type="entry name" value="FtsK/SpoIIIE/SftA"/>
</dbReference>
<feature type="domain" description="FtsK" evidence="12">
    <location>
        <begin position="481"/>
        <end position="681"/>
    </location>
</feature>